<feature type="compositionally biased region" description="Polar residues" evidence="6">
    <location>
        <begin position="204"/>
        <end position="213"/>
    </location>
</feature>
<dbReference type="GO" id="GO:0004252">
    <property type="term" value="F:serine-type endopeptidase activity"/>
    <property type="evidence" value="ECO:0007669"/>
    <property type="project" value="UniProtKB-EC"/>
</dbReference>
<feature type="compositionally biased region" description="Low complexity" evidence="6">
    <location>
        <begin position="724"/>
        <end position="735"/>
    </location>
</feature>
<feature type="signal peptide" evidence="7">
    <location>
        <begin position="1"/>
        <end position="23"/>
    </location>
</feature>
<organism evidence="8 9">
    <name type="scientific">Fragilariopsis cylindrus CCMP1102</name>
    <dbReference type="NCBI Taxonomy" id="635003"/>
    <lineage>
        <taxon>Eukaryota</taxon>
        <taxon>Sar</taxon>
        <taxon>Stramenopiles</taxon>
        <taxon>Ochrophyta</taxon>
        <taxon>Bacillariophyta</taxon>
        <taxon>Bacillariophyceae</taxon>
        <taxon>Bacillariophycidae</taxon>
        <taxon>Bacillariales</taxon>
        <taxon>Bacillariaceae</taxon>
        <taxon>Fragilariopsis</taxon>
    </lineage>
</organism>
<dbReference type="OrthoDB" id="47926at2759"/>
<evidence type="ECO:0000256" key="1">
    <source>
        <dbReference type="ARBA" id="ARBA00022670"/>
    </source>
</evidence>
<dbReference type="InterPro" id="IPR036852">
    <property type="entry name" value="Peptidase_S8/S53_dom_sf"/>
</dbReference>
<feature type="region of interest" description="Disordered" evidence="6">
    <location>
        <begin position="202"/>
        <end position="228"/>
    </location>
</feature>
<name>A0A1E7F9W6_9STRA</name>
<dbReference type="InParanoid" id="A0A1E7F9W6"/>
<dbReference type="InterPro" id="IPR023828">
    <property type="entry name" value="Peptidase_S8_Ser-AS"/>
</dbReference>
<feature type="chain" id="PRO_5009192860" description="subtilisin" evidence="7">
    <location>
        <begin position="24"/>
        <end position="839"/>
    </location>
</feature>
<dbReference type="Proteomes" id="UP000095751">
    <property type="component" value="Unassembled WGS sequence"/>
</dbReference>
<evidence type="ECO:0000256" key="3">
    <source>
        <dbReference type="ARBA" id="ARBA00022825"/>
    </source>
</evidence>
<evidence type="ECO:0000313" key="8">
    <source>
        <dbReference type="EMBL" id="OEU14958.1"/>
    </source>
</evidence>
<dbReference type="SUPFAM" id="SSF52743">
    <property type="entry name" value="Subtilisin-like"/>
    <property type="match status" value="1"/>
</dbReference>
<keyword evidence="1" id="KW-0645">Protease</keyword>
<keyword evidence="2" id="KW-0378">Hydrolase</keyword>
<reference evidence="8 9" key="1">
    <citation type="submission" date="2016-09" db="EMBL/GenBank/DDBJ databases">
        <title>Extensive genetic diversity and differential bi-allelic expression allows diatom success in the polar Southern Ocean.</title>
        <authorList>
            <consortium name="DOE Joint Genome Institute"/>
            <person name="Mock T."/>
            <person name="Otillar R.P."/>
            <person name="Strauss J."/>
            <person name="Dupont C."/>
            <person name="Frickenhaus S."/>
            <person name="Maumus F."/>
            <person name="Mcmullan M."/>
            <person name="Sanges R."/>
            <person name="Schmutz J."/>
            <person name="Toseland A."/>
            <person name="Valas R."/>
            <person name="Veluchamy A."/>
            <person name="Ward B.J."/>
            <person name="Allen A."/>
            <person name="Barry K."/>
            <person name="Falciatore A."/>
            <person name="Ferrante M."/>
            <person name="Fortunato A.E."/>
            <person name="Gloeckner G."/>
            <person name="Gruber A."/>
            <person name="Hipkin R."/>
            <person name="Janech M."/>
            <person name="Kroth P."/>
            <person name="Leese F."/>
            <person name="Lindquist E."/>
            <person name="Lyon B.R."/>
            <person name="Martin J."/>
            <person name="Mayer C."/>
            <person name="Parker M."/>
            <person name="Quesneville H."/>
            <person name="Raymond J."/>
            <person name="Uhlig C."/>
            <person name="Valentin K.U."/>
            <person name="Worden A.Z."/>
            <person name="Armbrust E.V."/>
            <person name="Bowler C."/>
            <person name="Green B."/>
            <person name="Moulton V."/>
            <person name="Van Oosterhout C."/>
            <person name="Grigoriev I."/>
        </authorList>
    </citation>
    <scope>NUCLEOTIDE SEQUENCE [LARGE SCALE GENOMIC DNA]</scope>
    <source>
        <strain evidence="8 9">CCMP1102</strain>
    </source>
</reference>
<evidence type="ECO:0000256" key="6">
    <source>
        <dbReference type="SAM" id="MobiDB-lite"/>
    </source>
</evidence>
<dbReference type="KEGG" id="fcy:FRACYDRAFT_241517"/>
<dbReference type="Gene3D" id="3.40.50.200">
    <property type="entry name" value="Peptidase S8/S53 domain"/>
    <property type="match status" value="2"/>
</dbReference>
<dbReference type="AlphaFoldDB" id="A0A1E7F9W6"/>
<keyword evidence="7" id="KW-0732">Signal</keyword>
<evidence type="ECO:0000313" key="9">
    <source>
        <dbReference type="Proteomes" id="UP000095751"/>
    </source>
</evidence>
<dbReference type="PROSITE" id="PS00138">
    <property type="entry name" value="SUBTILASE_SER"/>
    <property type="match status" value="1"/>
</dbReference>
<protein>
    <recommendedName>
        <fullName evidence="5">subtilisin</fullName>
        <ecNumber evidence="5">3.4.21.62</ecNumber>
    </recommendedName>
</protein>
<evidence type="ECO:0000256" key="7">
    <source>
        <dbReference type="SAM" id="SignalP"/>
    </source>
</evidence>
<dbReference type="EC" id="3.4.21.62" evidence="5"/>
<dbReference type="EMBL" id="KV784360">
    <property type="protein sequence ID" value="OEU14958.1"/>
    <property type="molecule type" value="Genomic_DNA"/>
</dbReference>
<keyword evidence="9" id="KW-1185">Reference proteome</keyword>
<evidence type="ECO:0000256" key="5">
    <source>
        <dbReference type="ARBA" id="ARBA00023619"/>
    </source>
</evidence>
<comment type="catalytic activity">
    <reaction evidence="4">
        <text>Hydrolysis of proteins with broad specificity for peptide bonds, and a preference for a large uncharged residue in P1. Hydrolyzes peptide amides.</text>
        <dbReference type="EC" id="3.4.21.62"/>
    </reaction>
</comment>
<proteinExistence type="predicted"/>
<feature type="region of interest" description="Disordered" evidence="6">
    <location>
        <begin position="683"/>
        <end position="738"/>
    </location>
</feature>
<evidence type="ECO:0000256" key="4">
    <source>
        <dbReference type="ARBA" id="ARBA00023529"/>
    </source>
</evidence>
<dbReference type="GO" id="GO:0006508">
    <property type="term" value="P:proteolysis"/>
    <property type="evidence" value="ECO:0007669"/>
    <property type="project" value="UniProtKB-KW"/>
</dbReference>
<sequence length="839" mass="90011">MNVLLLLLVGVVTVFVVTVDVDASTLTRKNDGLKNEKVHIIADVTCSKESAQTRHHRRNLGSILDLETLFVDEDETDTGNTDTDADADADITERDIVIESNDIYGVLAGTIFKPFSSSSSGDSTIASGASSSSSMPQIAVSITINPNAGGSGNVTSEQFCTEMTQTINGFISTSCFDYLITGWMNLCDETLNEIEELSEVTFVKPTSSSRSTQNNNDPNNNDRFTGSGSVKSQAIAAMQITTLLGKYPGLDLTGEGLKIGIISNSYDQNINACTPQDITEQDDIQTGNLPSAEDGNRVIVVNDNALKAPGQCSNDEGRAMAQLIYDLIPGVQIYFYTGFLFGNFAEAINALVEVGCDVIVDDIRFFEEPVYQLGLTAKAAEAAAEQGVQYYSSAGNTFDNSYEARYKGIPCGPEIDAAFLEPLGTYMSCHDFGGGNVKQRIDVNVNGPTGNLTLYWDQPWASISGPPGTQLDFDFYLFKENKDQEKPFISSSINDNFFGDAFEEIVFDKKVFENDDSSGIFDLVIPYFGGPGNPDPEGTLMKWISFGTEFNSVEPGPINSATITGPANTPNVAAVAAAFSQQTFGQLEAESFTALGGIPLLFDNEGNRYPEPLILPQPRFTGPDGDFTTFFGSIGFGISKNERVGNELSDSPPRFFGTSASAPSVSAVGIILLQACKQLTEGGGQRLGSSSLGEGEGEGEVREKVKSTKAPTTKKSKRKKAKKTTSPTTAPTDSPTLPPFDCSLPANIFRILEETSIDMNEVGFDFLTGTGFVNALAAIELLIELVDASYPPSNSYPTGPAALMNANDGQQCPIPNFLFPIESFFDKPFNPGPFAVGVR</sequence>
<gene>
    <name evidence="8" type="ORF">FRACYDRAFT_241517</name>
</gene>
<evidence type="ECO:0000256" key="2">
    <source>
        <dbReference type="ARBA" id="ARBA00022801"/>
    </source>
</evidence>
<accession>A0A1E7F9W6</accession>
<keyword evidence="3" id="KW-0720">Serine protease</keyword>
<feature type="compositionally biased region" description="Basic residues" evidence="6">
    <location>
        <begin position="712"/>
        <end position="723"/>
    </location>
</feature>